<reference evidence="3" key="1">
    <citation type="journal article" date="2017" name="Nat. Microbiol.">
        <title>Global analysis of biosynthetic gene clusters reveals vast potential of secondary metabolite production in Penicillium species.</title>
        <authorList>
            <person name="Nielsen J.C."/>
            <person name="Grijseels S."/>
            <person name="Prigent S."/>
            <person name="Ji B."/>
            <person name="Dainat J."/>
            <person name="Nielsen K.F."/>
            <person name="Frisvad J.C."/>
            <person name="Workman M."/>
            <person name="Nielsen J."/>
        </authorList>
    </citation>
    <scope>NUCLEOTIDE SEQUENCE [LARGE SCALE GENOMIC DNA]</scope>
    <source>
        <strain evidence="3">IBT 14082</strain>
    </source>
</reference>
<dbReference type="STRING" id="254877.A0A1V6TID6"/>
<evidence type="ECO:0000313" key="2">
    <source>
        <dbReference type="EMBL" id="OQE25926.1"/>
    </source>
</evidence>
<feature type="compositionally biased region" description="Acidic residues" evidence="1">
    <location>
        <begin position="244"/>
        <end position="262"/>
    </location>
</feature>
<dbReference type="OrthoDB" id="5420368at2759"/>
<dbReference type="AlphaFoldDB" id="A0A1V6TID6"/>
<sequence length="262" mass="29012">MSRLRAGFVYHSKSAETSMTRRCSWAAQNITMTIVTDDHHLIQLLAKILETHDLALDMNKVAAAWPGDEENRPTPRALKERINKIKEIVRAGIAPVSGPSSPVTPKKRAPRKKANETPTSAGPSRKRKRVAQDAPADQDEVRVKDEEDPAAELNELLPESAIKTETDLDAIDPLLRGQFNEQPADAENGKTDSDAIDPLLHEQIDEELADAENGKTDSDAINPLLHEQIDEELADAENGKTDPEWTEYNDDDTESDPDMVPQ</sequence>
<feature type="region of interest" description="Disordered" evidence="1">
    <location>
        <begin position="204"/>
        <end position="262"/>
    </location>
</feature>
<protein>
    <submittedName>
        <fullName evidence="2">Uncharacterized protein</fullName>
    </submittedName>
</protein>
<evidence type="ECO:0000256" key="1">
    <source>
        <dbReference type="SAM" id="MobiDB-lite"/>
    </source>
</evidence>
<dbReference type="EMBL" id="MLQL01000008">
    <property type="protein sequence ID" value="OQE25926.1"/>
    <property type="molecule type" value="Genomic_DNA"/>
</dbReference>
<name>A0A1V6TID6_9EURO</name>
<gene>
    <name evidence="2" type="ORF">PENFLA_c008G11082</name>
</gene>
<evidence type="ECO:0000313" key="3">
    <source>
        <dbReference type="Proteomes" id="UP000191342"/>
    </source>
</evidence>
<feature type="region of interest" description="Disordered" evidence="1">
    <location>
        <begin position="93"/>
        <end position="169"/>
    </location>
</feature>
<comment type="caution">
    <text evidence="2">The sequence shown here is derived from an EMBL/GenBank/DDBJ whole genome shotgun (WGS) entry which is preliminary data.</text>
</comment>
<keyword evidence="3" id="KW-1185">Reference proteome</keyword>
<organism evidence="2 3">
    <name type="scientific">Penicillium flavigenum</name>
    <dbReference type="NCBI Taxonomy" id="254877"/>
    <lineage>
        <taxon>Eukaryota</taxon>
        <taxon>Fungi</taxon>
        <taxon>Dikarya</taxon>
        <taxon>Ascomycota</taxon>
        <taxon>Pezizomycotina</taxon>
        <taxon>Eurotiomycetes</taxon>
        <taxon>Eurotiomycetidae</taxon>
        <taxon>Eurotiales</taxon>
        <taxon>Aspergillaceae</taxon>
        <taxon>Penicillium</taxon>
    </lineage>
</organism>
<proteinExistence type="predicted"/>
<accession>A0A1V6TID6</accession>
<dbReference type="Proteomes" id="UP000191342">
    <property type="component" value="Unassembled WGS sequence"/>
</dbReference>